<dbReference type="EC" id="3.1.1.29" evidence="1"/>
<dbReference type="NCBIfam" id="TIGR00447">
    <property type="entry name" value="pth"/>
    <property type="match status" value="1"/>
</dbReference>
<protein>
    <recommendedName>
        <fullName evidence="1">peptidyl-tRNA hydrolase</fullName>
        <ecNumber evidence="1">3.1.1.29</ecNumber>
    </recommendedName>
</protein>
<dbReference type="AlphaFoldDB" id="L8HI62"/>
<evidence type="ECO:0000256" key="1">
    <source>
        <dbReference type="ARBA" id="ARBA00013260"/>
    </source>
</evidence>
<dbReference type="CDD" id="cd00462">
    <property type="entry name" value="PTH"/>
    <property type="match status" value="1"/>
</dbReference>
<dbReference type="Proteomes" id="UP000011083">
    <property type="component" value="Unassembled WGS sequence"/>
</dbReference>
<reference evidence="6 7" key="1">
    <citation type="journal article" date="2013" name="Genome Biol.">
        <title>Genome of Acanthamoeba castellanii highlights extensive lateral gene transfer and early evolution of tyrosine kinase signaling.</title>
        <authorList>
            <person name="Clarke M."/>
            <person name="Lohan A.J."/>
            <person name="Liu B."/>
            <person name="Lagkouvardos I."/>
            <person name="Roy S."/>
            <person name="Zafar N."/>
            <person name="Bertelli C."/>
            <person name="Schilde C."/>
            <person name="Kianianmomeni A."/>
            <person name="Burglin T.R."/>
            <person name="Frech C."/>
            <person name="Turcotte B."/>
            <person name="Kopec K.O."/>
            <person name="Synnott J.M."/>
            <person name="Choo C."/>
            <person name="Paponov I."/>
            <person name="Finkler A."/>
            <person name="Soon Heng Tan C."/>
            <person name="Hutchins A.P."/>
            <person name="Weinmeier T."/>
            <person name="Rattei T."/>
            <person name="Chu J.S."/>
            <person name="Gimenez G."/>
            <person name="Irimia M."/>
            <person name="Rigden D.J."/>
            <person name="Fitzpatrick D.A."/>
            <person name="Lorenzo-Morales J."/>
            <person name="Bateman A."/>
            <person name="Chiu C.H."/>
            <person name="Tang P."/>
            <person name="Hegemann P."/>
            <person name="Fromm H."/>
            <person name="Raoult D."/>
            <person name="Greub G."/>
            <person name="Miranda-Saavedra D."/>
            <person name="Chen N."/>
            <person name="Nash P."/>
            <person name="Ginger M.L."/>
            <person name="Horn M."/>
            <person name="Schaap P."/>
            <person name="Caler L."/>
            <person name="Loftus B."/>
        </authorList>
    </citation>
    <scope>NUCLEOTIDE SEQUENCE [LARGE SCALE GENOMIC DNA]</scope>
    <source>
        <strain evidence="6 7">Neff</strain>
    </source>
</reference>
<keyword evidence="2" id="KW-0820">tRNA-binding</keyword>
<dbReference type="InterPro" id="IPR001328">
    <property type="entry name" value="Pept_tRNA_hydro"/>
</dbReference>
<evidence type="ECO:0000256" key="4">
    <source>
        <dbReference type="ARBA" id="ARBA00022884"/>
    </source>
</evidence>
<keyword evidence="3 6" id="KW-0378">Hydrolase</keyword>
<organism evidence="6 7">
    <name type="scientific">Acanthamoeba castellanii (strain ATCC 30010 / Neff)</name>
    <dbReference type="NCBI Taxonomy" id="1257118"/>
    <lineage>
        <taxon>Eukaryota</taxon>
        <taxon>Amoebozoa</taxon>
        <taxon>Discosea</taxon>
        <taxon>Longamoebia</taxon>
        <taxon>Centramoebida</taxon>
        <taxon>Acanthamoebidae</taxon>
        <taxon>Acanthamoeba</taxon>
    </lineage>
</organism>
<keyword evidence="7" id="KW-1185">Reference proteome</keyword>
<dbReference type="RefSeq" id="XP_004368029.1">
    <property type="nucleotide sequence ID" value="XM_004367972.1"/>
</dbReference>
<name>L8HI62_ACACF</name>
<sequence length="151" mass="16466">MNFVRDKNVMGMVASREGLVLVQPTTFMNLNGKTVLRAMRKYEVEAPDVTVVHDDVETALGKIAVRLGGGARGHNGIRSTMNCLGTDQFRRVRVGVGRPSDKTADLADFVLAKFSREEQKVLDQVAEKAIDDLLASLFPSGFEAKEQTLGG</sequence>
<dbReference type="Gene3D" id="3.40.50.1470">
    <property type="entry name" value="Peptidyl-tRNA hydrolase"/>
    <property type="match status" value="1"/>
</dbReference>
<evidence type="ECO:0000313" key="7">
    <source>
        <dbReference type="Proteomes" id="UP000011083"/>
    </source>
</evidence>
<dbReference type="InterPro" id="IPR018171">
    <property type="entry name" value="Pept_tRNA_hydro_CS"/>
</dbReference>
<dbReference type="GO" id="GO:0000049">
    <property type="term" value="F:tRNA binding"/>
    <property type="evidence" value="ECO:0007669"/>
    <property type="project" value="UniProtKB-KW"/>
</dbReference>
<dbReference type="GeneID" id="14926320"/>
<dbReference type="InterPro" id="IPR036416">
    <property type="entry name" value="Pept_tRNA_hydro_sf"/>
</dbReference>
<accession>L8HI62</accession>
<evidence type="ECO:0000256" key="2">
    <source>
        <dbReference type="ARBA" id="ARBA00022555"/>
    </source>
</evidence>
<dbReference type="PROSITE" id="PS01196">
    <property type="entry name" value="PEPT_TRNA_HYDROL_2"/>
    <property type="match status" value="1"/>
</dbReference>
<dbReference type="GO" id="GO:0004045">
    <property type="term" value="F:peptidyl-tRNA hydrolase activity"/>
    <property type="evidence" value="ECO:0007669"/>
    <property type="project" value="UniProtKB-EC"/>
</dbReference>
<dbReference type="VEuPathDB" id="AmoebaDB:ACA1_290480"/>
<keyword evidence="4" id="KW-0694">RNA-binding</keyword>
<dbReference type="PANTHER" id="PTHR17224">
    <property type="entry name" value="PEPTIDYL-TRNA HYDROLASE"/>
    <property type="match status" value="1"/>
</dbReference>
<comment type="similarity">
    <text evidence="5">Belongs to the PTH family.</text>
</comment>
<dbReference type="Pfam" id="PF01195">
    <property type="entry name" value="Pept_tRNA_hydro"/>
    <property type="match status" value="1"/>
</dbReference>
<dbReference type="OrthoDB" id="1711136at2759"/>
<dbReference type="STRING" id="1257118.L8HI62"/>
<gene>
    <name evidence="6" type="ORF">ACA1_290480</name>
</gene>
<evidence type="ECO:0000256" key="5">
    <source>
        <dbReference type="ARBA" id="ARBA00038063"/>
    </source>
</evidence>
<proteinExistence type="inferred from homology"/>
<evidence type="ECO:0000256" key="3">
    <source>
        <dbReference type="ARBA" id="ARBA00022801"/>
    </source>
</evidence>
<dbReference type="SUPFAM" id="SSF53178">
    <property type="entry name" value="Peptidyl-tRNA hydrolase-like"/>
    <property type="match status" value="1"/>
</dbReference>
<dbReference type="KEGG" id="acan:ACA1_290480"/>
<dbReference type="PANTHER" id="PTHR17224:SF1">
    <property type="entry name" value="PEPTIDYL-TRNA HYDROLASE"/>
    <property type="match status" value="1"/>
</dbReference>
<evidence type="ECO:0000313" key="6">
    <source>
        <dbReference type="EMBL" id="ELR25274.1"/>
    </source>
</evidence>
<dbReference type="EMBL" id="KB007805">
    <property type="protein sequence ID" value="ELR25274.1"/>
    <property type="molecule type" value="Genomic_DNA"/>
</dbReference>